<evidence type="ECO:0000313" key="6">
    <source>
        <dbReference type="Proteomes" id="UP001205560"/>
    </source>
</evidence>
<protein>
    <submittedName>
        <fullName evidence="5">YCF48-related protein</fullName>
    </submittedName>
</protein>
<evidence type="ECO:0000256" key="2">
    <source>
        <dbReference type="ARBA" id="ARBA00023276"/>
    </source>
</evidence>
<sequence length="382" mass="39484">MNSFHPFRPRPAAPARVLRPALALLLACLAAAAAAAPPSHDPIDLPAALSQAALKRPLSGIAAQENTMIAVGARGTILVSRDTGKTWKQVQSPVSADLTTVRFVAPGSAWALGHDGVVLRSLDHGATWSKVLDGRSLLALLNAHYRKLSSAGDAGAAAILDEIARAAAQSATPDVLAHPFLDIRIDTGGEGFLAGAFGLLLHTRDGGNRWEPWLERAANDRRMHLYALEYTADGALYLAGEQGLLRRYDRASGRFVALESPYAGTFFGLKASEAGLAAFGLRGNAYISADKGASWQRIPLATQATVVDALACAPGELAFVTQAGQVLLSRNGQVADAGVARAGDLAGAVLAGPGQLALAGSTGARLARIPGCGADSARIGKN</sequence>
<evidence type="ECO:0000259" key="4">
    <source>
        <dbReference type="Pfam" id="PF14870"/>
    </source>
</evidence>
<evidence type="ECO:0000256" key="3">
    <source>
        <dbReference type="SAM" id="SignalP"/>
    </source>
</evidence>
<dbReference type="SUPFAM" id="SSF110296">
    <property type="entry name" value="Oligoxyloglucan reducing end-specific cellobiohydrolase"/>
    <property type="match status" value="1"/>
</dbReference>
<feature type="domain" description="Photosynthesis system II assembly factor Ycf48/Hcf136-like" evidence="4">
    <location>
        <begin position="64"/>
        <end position="120"/>
    </location>
</feature>
<keyword evidence="2" id="KW-0604">Photosystem II</keyword>
<dbReference type="Proteomes" id="UP001205560">
    <property type="component" value="Unassembled WGS sequence"/>
</dbReference>
<reference evidence="5 6" key="1">
    <citation type="submission" date="2022-08" db="EMBL/GenBank/DDBJ databases">
        <title>Reclassification of Massilia species as members of the genera Telluria, Duganella, Pseudoduganella, Mokoshia gen. nov. and Zemynaea gen. nov. using orthogonal and non-orthogonal genome-based approaches.</title>
        <authorList>
            <person name="Bowman J.P."/>
        </authorList>
    </citation>
    <scope>NUCLEOTIDE SEQUENCE [LARGE SCALE GENOMIC DNA]</scope>
    <source>
        <strain evidence="5 6">LMG 28164</strain>
    </source>
</reference>
<keyword evidence="1" id="KW-0602">Photosynthesis</keyword>
<dbReference type="RefSeq" id="WP_258843711.1">
    <property type="nucleotide sequence ID" value="NZ_JANUGX010000001.1"/>
</dbReference>
<feature type="chain" id="PRO_5045799155" evidence="3">
    <location>
        <begin position="36"/>
        <end position="382"/>
    </location>
</feature>
<gene>
    <name evidence="5" type="ORF">NX782_01485</name>
</gene>
<proteinExistence type="predicted"/>
<dbReference type="PANTHER" id="PTHR47199:SF2">
    <property type="entry name" value="PHOTOSYSTEM II STABILITY_ASSEMBLY FACTOR HCF136, CHLOROPLASTIC"/>
    <property type="match status" value="1"/>
</dbReference>
<keyword evidence="6" id="KW-1185">Reference proteome</keyword>
<name>A0ABT2A120_9BURK</name>
<dbReference type="InterPro" id="IPR028203">
    <property type="entry name" value="PSII_CF48-like_dom"/>
</dbReference>
<dbReference type="PANTHER" id="PTHR47199">
    <property type="entry name" value="PHOTOSYSTEM II STABILITY/ASSEMBLY FACTOR HCF136, CHLOROPLASTIC"/>
    <property type="match status" value="1"/>
</dbReference>
<dbReference type="InterPro" id="IPR015943">
    <property type="entry name" value="WD40/YVTN_repeat-like_dom_sf"/>
</dbReference>
<evidence type="ECO:0000313" key="5">
    <source>
        <dbReference type="EMBL" id="MCS0587874.1"/>
    </source>
</evidence>
<keyword evidence="3" id="KW-0732">Signal</keyword>
<feature type="signal peptide" evidence="3">
    <location>
        <begin position="1"/>
        <end position="35"/>
    </location>
</feature>
<accession>A0ABT2A120</accession>
<dbReference type="EMBL" id="JANUGX010000001">
    <property type="protein sequence ID" value="MCS0587874.1"/>
    <property type="molecule type" value="Genomic_DNA"/>
</dbReference>
<dbReference type="Pfam" id="PF14870">
    <property type="entry name" value="PSII_BNR"/>
    <property type="match status" value="1"/>
</dbReference>
<evidence type="ECO:0000256" key="1">
    <source>
        <dbReference type="ARBA" id="ARBA00022531"/>
    </source>
</evidence>
<organism evidence="5 6">
    <name type="scientific">Massilia norwichensis</name>
    <dbReference type="NCBI Taxonomy" id="1442366"/>
    <lineage>
        <taxon>Bacteria</taxon>
        <taxon>Pseudomonadati</taxon>
        <taxon>Pseudomonadota</taxon>
        <taxon>Betaproteobacteria</taxon>
        <taxon>Burkholderiales</taxon>
        <taxon>Oxalobacteraceae</taxon>
        <taxon>Telluria group</taxon>
        <taxon>Massilia</taxon>
    </lineage>
</organism>
<comment type="caution">
    <text evidence="5">The sequence shown here is derived from an EMBL/GenBank/DDBJ whole genome shotgun (WGS) entry which is preliminary data.</text>
</comment>
<dbReference type="Gene3D" id="2.130.10.10">
    <property type="entry name" value="YVTN repeat-like/Quinoprotein amine dehydrogenase"/>
    <property type="match status" value="2"/>
</dbReference>